<name>A0A1G8DQR9_9MICO</name>
<dbReference type="STRING" id="370764.SAMN04489810_3414"/>
<dbReference type="RefSeq" id="WP_091492742.1">
    <property type="nucleotide sequence ID" value="NZ_LT629692.1"/>
</dbReference>
<dbReference type="PANTHER" id="PTHR30483:SF6">
    <property type="entry name" value="PERIPLASMIC BINDING PROTEIN OF ABC TRANSPORTER FOR NATURAL AMINO ACIDS"/>
    <property type="match status" value="1"/>
</dbReference>
<dbReference type="OrthoDB" id="7337537at2"/>
<sequence length="424" mass="43432">MSVFSRGNASRSRLRTVIGGIAVAGVSALVLAGCSGGGGTADPSTSSGPSEELTLKIGTVLPQTGSLAFLGPPEEAGVQLAVNEVNEAGAGITVDATFGDSGDADNKAFETTVPKLQSEGVSAMIGAASSGVSKLFLDSNVSEGIITFSPANTSPDFTTWDDNNLYWRTAPSDLLQGEVLGNLVAEDGHKNIAIIYQNDAYGTGLYGVVKEVFEASGGTVVADASYNDGDTSFDAQVATVTAANPDAIVLITFDQFATIAPLLVNAGQSAENFYLVDGNLKQWGTDVSVSLEGAKGTTPGPVLADDFQERLNDAWTAEGNSDLEDFSYAAESYDAVILLALASLAAGSTDAADIAEKLQEVSGGSGDGEKCDSFEACAEIINGGGVADYDGYSGGVAFDDAGDPTEATIGIFQYKADNTHERIN</sequence>
<dbReference type="PROSITE" id="PS51257">
    <property type="entry name" value="PROKAR_LIPOPROTEIN"/>
    <property type="match status" value="1"/>
</dbReference>
<evidence type="ECO:0000313" key="5">
    <source>
        <dbReference type="Proteomes" id="UP000199009"/>
    </source>
</evidence>
<comment type="similarity">
    <text evidence="1">Belongs to the leucine-binding protein family.</text>
</comment>
<keyword evidence="5" id="KW-1185">Reference proteome</keyword>
<protein>
    <submittedName>
        <fullName evidence="4">Amino acid/amide ABC transporter substrate-binding protein, HAAT family</fullName>
    </submittedName>
</protein>
<dbReference type="PANTHER" id="PTHR30483">
    <property type="entry name" value="LEUCINE-SPECIFIC-BINDING PROTEIN"/>
    <property type="match status" value="1"/>
</dbReference>
<proteinExistence type="inferred from homology"/>
<dbReference type="Proteomes" id="UP000199009">
    <property type="component" value="Chromosome I"/>
</dbReference>
<dbReference type="EMBL" id="LT629692">
    <property type="protein sequence ID" value="SDH59809.1"/>
    <property type="molecule type" value="Genomic_DNA"/>
</dbReference>
<reference evidence="4 5" key="1">
    <citation type="submission" date="2016-10" db="EMBL/GenBank/DDBJ databases">
        <authorList>
            <person name="de Groot N.N."/>
        </authorList>
    </citation>
    <scope>NUCLEOTIDE SEQUENCE [LARGE SCALE GENOMIC DNA]</scope>
    <source>
        <strain evidence="4 5">DSM 23142</strain>
    </source>
</reference>
<dbReference type="InterPro" id="IPR028082">
    <property type="entry name" value="Peripla_BP_I"/>
</dbReference>
<dbReference type="InterPro" id="IPR051010">
    <property type="entry name" value="BCAA_transport"/>
</dbReference>
<dbReference type="SUPFAM" id="SSF53822">
    <property type="entry name" value="Periplasmic binding protein-like I"/>
    <property type="match status" value="1"/>
</dbReference>
<evidence type="ECO:0000256" key="1">
    <source>
        <dbReference type="ARBA" id="ARBA00010062"/>
    </source>
</evidence>
<accession>A0A1G8DQR9</accession>
<evidence type="ECO:0000259" key="3">
    <source>
        <dbReference type="Pfam" id="PF13458"/>
    </source>
</evidence>
<evidence type="ECO:0000313" key="4">
    <source>
        <dbReference type="EMBL" id="SDH59809.1"/>
    </source>
</evidence>
<dbReference type="Pfam" id="PF13458">
    <property type="entry name" value="Peripla_BP_6"/>
    <property type="match status" value="1"/>
</dbReference>
<dbReference type="CDD" id="cd06346">
    <property type="entry name" value="PBP1_ABC_ligand_binding-like"/>
    <property type="match status" value="1"/>
</dbReference>
<gene>
    <name evidence="4" type="ORF">SAMN04489810_3414</name>
</gene>
<dbReference type="AlphaFoldDB" id="A0A1G8DQR9"/>
<feature type="domain" description="Leucine-binding protein" evidence="3">
    <location>
        <begin position="54"/>
        <end position="362"/>
    </location>
</feature>
<dbReference type="Gene3D" id="3.40.50.2300">
    <property type="match status" value="2"/>
</dbReference>
<organism evidence="4 5">
    <name type="scientific">Microbacterium pygmaeum</name>
    <dbReference type="NCBI Taxonomy" id="370764"/>
    <lineage>
        <taxon>Bacteria</taxon>
        <taxon>Bacillati</taxon>
        <taxon>Actinomycetota</taxon>
        <taxon>Actinomycetes</taxon>
        <taxon>Micrococcales</taxon>
        <taxon>Microbacteriaceae</taxon>
        <taxon>Microbacterium</taxon>
    </lineage>
</organism>
<evidence type="ECO:0000256" key="2">
    <source>
        <dbReference type="ARBA" id="ARBA00022729"/>
    </source>
</evidence>
<keyword evidence="2" id="KW-0732">Signal</keyword>
<dbReference type="InterPro" id="IPR028081">
    <property type="entry name" value="Leu-bd"/>
</dbReference>